<dbReference type="GO" id="GO:0016020">
    <property type="term" value="C:membrane"/>
    <property type="evidence" value="ECO:0007669"/>
    <property type="project" value="UniProtKB-SubCell"/>
</dbReference>
<feature type="region of interest" description="Disordered" evidence="7">
    <location>
        <begin position="266"/>
        <end position="290"/>
    </location>
</feature>
<organism evidence="9 10">
    <name type="scientific">Escallonia rubra</name>
    <dbReference type="NCBI Taxonomy" id="112253"/>
    <lineage>
        <taxon>Eukaryota</taxon>
        <taxon>Viridiplantae</taxon>
        <taxon>Streptophyta</taxon>
        <taxon>Embryophyta</taxon>
        <taxon>Tracheophyta</taxon>
        <taxon>Spermatophyta</taxon>
        <taxon>Magnoliopsida</taxon>
        <taxon>eudicotyledons</taxon>
        <taxon>Gunneridae</taxon>
        <taxon>Pentapetalae</taxon>
        <taxon>asterids</taxon>
        <taxon>campanulids</taxon>
        <taxon>Escalloniales</taxon>
        <taxon>Escalloniaceae</taxon>
        <taxon>Escallonia</taxon>
    </lineage>
</organism>
<dbReference type="InterPro" id="IPR000872">
    <property type="entry name" value="Tafazzin"/>
</dbReference>
<evidence type="ECO:0000256" key="7">
    <source>
        <dbReference type="SAM" id="MobiDB-lite"/>
    </source>
</evidence>
<evidence type="ECO:0000256" key="6">
    <source>
        <dbReference type="ARBA" id="ARBA00023315"/>
    </source>
</evidence>
<dbReference type="AlphaFoldDB" id="A0AA88U0W2"/>
<name>A0AA88U0W2_9ASTE</name>
<evidence type="ECO:0000313" key="10">
    <source>
        <dbReference type="Proteomes" id="UP001187471"/>
    </source>
</evidence>
<gene>
    <name evidence="9" type="ORF">RJ640_026545</name>
</gene>
<feature type="non-terminal residue" evidence="9">
    <location>
        <position position="580"/>
    </location>
</feature>
<dbReference type="CDD" id="cd07989">
    <property type="entry name" value="LPLAT_AGPAT-like"/>
    <property type="match status" value="1"/>
</dbReference>
<evidence type="ECO:0000256" key="1">
    <source>
        <dbReference type="ARBA" id="ARBA00004370"/>
    </source>
</evidence>
<dbReference type="PANTHER" id="PTHR12497:SF5">
    <property type="entry name" value="N-ACYLPHOSPHATIDYLETHANOLAMINE SYNTHASE"/>
    <property type="match status" value="1"/>
</dbReference>
<proteinExistence type="inferred from homology"/>
<feature type="domain" description="Phospholipid/glycerol acyltransferase" evidence="8">
    <location>
        <begin position="301"/>
        <end position="440"/>
    </location>
</feature>
<keyword evidence="3" id="KW-0808">Transferase</keyword>
<evidence type="ECO:0000256" key="5">
    <source>
        <dbReference type="ARBA" id="ARBA00023136"/>
    </source>
</evidence>
<dbReference type="GO" id="GO:0008374">
    <property type="term" value="F:O-acyltransferase activity"/>
    <property type="evidence" value="ECO:0007669"/>
    <property type="project" value="TreeGrafter"/>
</dbReference>
<evidence type="ECO:0000256" key="2">
    <source>
        <dbReference type="ARBA" id="ARBA00010524"/>
    </source>
</evidence>
<evidence type="ECO:0000259" key="8">
    <source>
        <dbReference type="SMART" id="SM00563"/>
    </source>
</evidence>
<dbReference type="GO" id="GO:0006644">
    <property type="term" value="P:phospholipid metabolic process"/>
    <property type="evidence" value="ECO:0007669"/>
    <property type="project" value="InterPro"/>
</dbReference>
<reference evidence="9" key="1">
    <citation type="submission" date="2022-12" db="EMBL/GenBank/DDBJ databases">
        <title>Draft genome assemblies for two species of Escallonia (Escalloniales).</title>
        <authorList>
            <person name="Chanderbali A."/>
            <person name="Dervinis C."/>
            <person name="Anghel I."/>
            <person name="Soltis D."/>
            <person name="Soltis P."/>
            <person name="Zapata F."/>
        </authorList>
    </citation>
    <scope>NUCLEOTIDE SEQUENCE</scope>
    <source>
        <strain evidence="9">UCBG92.1500</strain>
        <tissue evidence="9">Leaf</tissue>
    </source>
</reference>
<accession>A0AA88U0W2</accession>
<protein>
    <recommendedName>
        <fullName evidence="8">Phospholipid/glycerol acyltransferase domain-containing protein</fullName>
    </recommendedName>
</protein>
<dbReference type="PANTHER" id="PTHR12497">
    <property type="entry name" value="TAZ PROTEIN TAFAZZIN"/>
    <property type="match status" value="1"/>
</dbReference>
<sequence>IHSHRETEIDAAADSQLDWSLEVVRKTDTYFHFIFDRGSKWWFCGGSCEQVLEAMGGRKMEWTAQPNHLGGAPRRMAVAAAAAFAKVVVNLLNTTTVHNGDTLLRLVKSRPPGVPLITVSNHMLDDPLMWGFKGFPTSDAKVARWVLAAEDICFKNTVLSYFFRVDSSIKPPQPNPLSPTNFLPLPRASNGPRGIRGTKLGPDTKQGPRGIQADLISVLLVSKNSLWIQLPSTRAKVFTLRNRDRKKQHCGHPFCVEGIQSVNPSNDGSNVREFEGFKPRPRGIRGTKQGPRGIQANFFSIILVPKNSLMDPLPSTRGRHGRRGKGSGRSGTVGTKLGSGAKLGLEVFRNWGRGWGCALVWDPTKTAGKCIPITRGGGIYQEHMNEALDRLSEGEWLHTFPEGKVSQEDLPIRRLKWGTASLIARAPVTPIVLPIVHHGFEKDPGGAAEVQGGLQSECPTRRRGEDPKTFQTDLSQEVGPGGAVMPENYMFGRRPPFPLCNRNIQIIIGEPVKFDVPKLKELALSTSRKSSLPSDQWPSTSPDGLDVAAQRYLYTTISEKIRSVMESLRSLGRIHLKSKA</sequence>
<feature type="region of interest" description="Disordered" evidence="7">
    <location>
        <begin position="312"/>
        <end position="335"/>
    </location>
</feature>
<feature type="region of interest" description="Disordered" evidence="7">
    <location>
        <begin position="174"/>
        <end position="207"/>
    </location>
</feature>
<dbReference type="EMBL" id="JAVXUO010003050">
    <property type="protein sequence ID" value="KAK2967154.1"/>
    <property type="molecule type" value="Genomic_DNA"/>
</dbReference>
<dbReference type="InterPro" id="IPR002123">
    <property type="entry name" value="Plipid/glycerol_acylTrfase"/>
</dbReference>
<keyword evidence="10" id="KW-1185">Reference proteome</keyword>
<dbReference type="Proteomes" id="UP001187471">
    <property type="component" value="Unassembled WGS sequence"/>
</dbReference>
<comment type="caution">
    <text evidence="9">The sequence shown here is derived from an EMBL/GenBank/DDBJ whole genome shotgun (WGS) entry which is preliminary data.</text>
</comment>
<keyword evidence="6" id="KW-0012">Acyltransferase</keyword>
<comment type="similarity">
    <text evidence="2">Belongs to the taffazin family.</text>
</comment>
<evidence type="ECO:0000256" key="4">
    <source>
        <dbReference type="ARBA" id="ARBA00023098"/>
    </source>
</evidence>
<dbReference type="Pfam" id="PF01553">
    <property type="entry name" value="Acyltransferase"/>
    <property type="match status" value="1"/>
</dbReference>
<evidence type="ECO:0000256" key="3">
    <source>
        <dbReference type="ARBA" id="ARBA00022679"/>
    </source>
</evidence>
<feature type="region of interest" description="Disordered" evidence="7">
    <location>
        <begin position="446"/>
        <end position="468"/>
    </location>
</feature>
<evidence type="ECO:0000313" key="9">
    <source>
        <dbReference type="EMBL" id="KAK2967154.1"/>
    </source>
</evidence>
<keyword evidence="4" id="KW-0443">Lipid metabolism</keyword>
<comment type="subcellular location">
    <subcellularLocation>
        <location evidence="1">Membrane</location>
    </subcellularLocation>
</comment>
<keyword evidence="5" id="KW-0472">Membrane</keyword>
<dbReference type="SMART" id="SM00563">
    <property type="entry name" value="PlsC"/>
    <property type="match status" value="1"/>
</dbReference>
<feature type="compositionally biased region" description="Basic residues" evidence="7">
    <location>
        <begin position="317"/>
        <end position="326"/>
    </location>
</feature>
<feature type="compositionally biased region" description="Basic and acidic residues" evidence="7">
    <location>
        <begin position="459"/>
        <end position="468"/>
    </location>
</feature>